<organism evidence="1 2">
    <name type="scientific">Mycena rosella</name>
    <name type="common">Pink bonnet</name>
    <name type="synonym">Agaricus rosellus</name>
    <dbReference type="NCBI Taxonomy" id="1033263"/>
    <lineage>
        <taxon>Eukaryota</taxon>
        <taxon>Fungi</taxon>
        <taxon>Dikarya</taxon>
        <taxon>Basidiomycota</taxon>
        <taxon>Agaricomycotina</taxon>
        <taxon>Agaricomycetes</taxon>
        <taxon>Agaricomycetidae</taxon>
        <taxon>Agaricales</taxon>
        <taxon>Marasmiineae</taxon>
        <taxon>Mycenaceae</taxon>
        <taxon>Mycena</taxon>
    </lineage>
</organism>
<keyword evidence="2" id="KW-1185">Reference proteome</keyword>
<dbReference type="Proteomes" id="UP001221757">
    <property type="component" value="Unassembled WGS sequence"/>
</dbReference>
<gene>
    <name evidence="1" type="ORF">B0H17DRAFT_1216131</name>
</gene>
<evidence type="ECO:0000313" key="2">
    <source>
        <dbReference type="Proteomes" id="UP001221757"/>
    </source>
</evidence>
<comment type="caution">
    <text evidence="1">The sequence shown here is derived from an EMBL/GenBank/DDBJ whole genome shotgun (WGS) entry which is preliminary data.</text>
</comment>
<reference evidence="1" key="1">
    <citation type="submission" date="2023-03" db="EMBL/GenBank/DDBJ databases">
        <title>Massive genome expansion in bonnet fungi (Mycena s.s.) driven by repeated elements and novel gene families across ecological guilds.</title>
        <authorList>
            <consortium name="Lawrence Berkeley National Laboratory"/>
            <person name="Harder C.B."/>
            <person name="Miyauchi S."/>
            <person name="Viragh M."/>
            <person name="Kuo A."/>
            <person name="Thoen E."/>
            <person name="Andreopoulos B."/>
            <person name="Lu D."/>
            <person name="Skrede I."/>
            <person name="Drula E."/>
            <person name="Henrissat B."/>
            <person name="Morin E."/>
            <person name="Kohler A."/>
            <person name="Barry K."/>
            <person name="LaButti K."/>
            <person name="Morin E."/>
            <person name="Salamov A."/>
            <person name="Lipzen A."/>
            <person name="Mereny Z."/>
            <person name="Hegedus B."/>
            <person name="Baldrian P."/>
            <person name="Stursova M."/>
            <person name="Weitz H."/>
            <person name="Taylor A."/>
            <person name="Grigoriev I.V."/>
            <person name="Nagy L.G."/>
            <person name="Martin F."/>
            <person name="Kauserud H."/>
        </authorList>
    </citation>
    <scope>NUCLEOTIDE SEQUENCE</scope>
    <source>
        <strain evidence="1">CBHHK067</strain>
    </source>
</reference>
<accession>A0AAD7FVL6</accession>
<dbReference type="EMBL" id="JARKIE010000404">
    <property type="protein sequence ID" value="KAJ7645017.1"/>
    <property type="molecule type" value="Genomic_DNA"/>
</dbReference>
<protein>
    <submittedName>
        <fullName evidence="1">Uncharacterized protein</fullName>
    </submittedName>
</protein>
<sequence length="94" mass="10140">MPQLNPGPIRIGSIGYYIPPAQPGDKLDAPQLILVFGWFGADLPGLMKYSTYSNVYSPAAQVLILSDLVSVMTGNEPNAHRPSCVPIFVVRIIA</sequence>
<evidence type="ECO:0000313" key="1">
    <source>
        <dbReference type="EMBL" id="KAJ7645017.1"/>
    </source>
</evidence>
<name>A0AAD7FVL6_MYCRO</name>
<dbReference type="AlphaFoldDB" id="A0AAD7FVL6"/>
<proteinExistence type="predicted"/>